<evidence type="ECO:0000259" key="2">
    <source>
        <dbReference type="SMART" id="SM00198"/>
    </source>
</evidence>
<sequence length="174" mass="19709">MKASTLLALATAGTAAAAPAAAPAAVQVLRRDELPSFEDQRFISTVMNAHWYWRKIHCAQDLNNLSAVVPAPGKYEDWLEFARTAIHGWHEEEPKYPYDNPHYEDAWGHFTQMVWRDTSRMGCALAHCDDTIFVPGRIYCFYENAGNNIAGDEFAKNVWRPVCPDPTRIRKIKG</sequence>
<dbReference type="GO" id="GO:0005576">
    <property type="term" value="C:extracellular region"/>
    <property type="evidence" value="ECO:0007669"/>
    <property type="project" value="InterPro"/>
</dbReference>
<accession>A0A6A5X1K9</accession>
<dbReference type="InterPro" id="IPR035940">
    <property type="entry name" value="CAP_sf"/>
</dbReference>
<keyword evidence="4" id="KW-1185">Reference proteome</keyword>
<dbReference type="PANTHER" id="PTHR10334">
    <property type="entry name" value="CYSTEINE-RICH SECRETORY PROTEIN-RELATED"/>
    <property type="match status" value="1"/>
</dbReference>
<evidence type="ECO:0000256" key="1">
    <source>
        <dbReference type="SAM" id="SignalP"/>
    </source>
</evidence>
<keyword evidence="1" id="KW-0732">Signal</keyword>
<gene>
    <name evidence="3" type="ORF">P154DRAFT_559818</name>
</gene>
<dbReference type="AlphaFoldDB" id="A0A6A5X1K9"/>
<feature type="signal peptide" evidence="1">
    <location>
        <begin position="1"/>
        <end position="17"/>
    </location>
</feature>
<dbReference type="PROSITE" id="PS01009">
    <property type="entry name" value="CRISP_1"/>
    <property type="match status" value="1"/>
</dbReference>
<reference evidence="3" key="1">
    <citation type="journal article" date="2020" name="Stud. Mycol.">
        <title>101 Dothideomycetes genomes: a test case for predicting lifestyles and emergence of pathogens.</title>
        <authorList>
            <person name="Haridas S."/>
            <person name="Albert R."/>
            <person name="Binder M."/>
            <person name="Bloem J."/>
            <person name="Labutti K."/>
            <person name="Salamov A."/>
            <person name="Andreopoulos B."/>
            <person name="Baker S."/>
            <person name="Barry K."/>
            <person name="Bills G."/>
            <person name="Bluhm B."/>
            <person name="Cannon C."/>
            <person name="Castanera R."/>
            <person name="Culley D."/>
            <person name="Daum C."/>
            <person name="Ezra D."/>
            <person name="Gonzalez J."/>
            <person name="Henrissat B."/>
            <person name="Kuo A."/>
            <person name="Liang C."/>
            <person name="Lipzen A."/>
            <person name="Lutzoni F."/>
            <person name="Magnuson J."/>
            <person name="Mondo S."/>
            <person name="Nolan M."/>
            <person name="Ohm R."/>
            <person name="Pangilinan J."/>
            <person name="Park H.-J."/>
            <person name="Ramirez L."/>
            <person name="Alfaro M."/>
            <person name="Sun H."/>
            <person name="Tritt A."/>
            <person name="Yoshinaga Y."/>
            <person name="Zwiers L.-H."/>
            <person name="Turgeon B."/>
            <person name="Goodwin S."/>
            <person name="Spatafora J."/>
            <person name="Crous P."/>
            <person name="Grigoriev I."/>
        </authorList>
    </citation>
    <scope>NUCLEOTIDE SEQUENCE</scope>
    <source>
        <strain evidence="3">CBS 123094</strain>
    </source>
</reference>
<feature type="domain" description="SCP" evidence="2">
    <location>
        <begin position="41"/>
        <end position="150"/>
    </location>
</feature>
<dbReference type="SUPFAM" id="SSF55797">
    <property type="entry name" value="PR-1-like"/>
    <property type="match status" value="1"/>
</dbReference>
<dbReference type="Pfam" id="PF00188">
    <property type="entry name" value="CAP"/>
    <property type="match status" value="1"/>
</dbReference>
<dbReference type="Gene3D" id="3.40.33.10">
    <property type="entry name" value="CAP"/>
    <property type="match status" value="1"/>
</dbReference>
<dbReference type="Proteomes" id="UP000799779">
    <property type="component" value="Unassembled WGS sequence"/>
</dbReference>
<organism evidence="3 4">
    <name type="scientific">Amniculicola lignicola CBS 123094</name>
    <dbReference type="NCBI Taxonomy" id="1392246"/>
    <lineage>
        <taxon>Eukaryota</taxon>
        <taxon>Fungi</taxon>
        <taxon>Dikarya</taxon>
        <taxon>Ascomycota</taxon>
        <taxon>Pezizomycotina</taxon>
        <taxon>Dothideomycetes</taxon>
        <taxon>Pleosporomycetidae</taxon>
        <taxon>Pleosporales</taxon>
        <taxon>Amniculicolaceae</taxon>
        <taxon>Amniculicola</taxon>
    </lineage>
</organism>
<dbReference type="OrthoDB" id="337038at2759"/>
<dbReference type="PRINTS" id="PR00837">
    <property type="entry name" value="V5TPXLIKE"/>
</dbReference>
<evidence type="ECO:0000313" key="3">
    <source>
        <dbReference type="EMBL" id="KAF2005665.1"/>
    </source>
</evidence>
<dbReference type="InterPro" id="IPR018244">
    <property type="entry name" value="Allrgn_V5/Tpx1_CS"/>
</dbReference>
<evidence type="ECO:0000313" key="4">
    <source>
        <dbReference type="Proteomes" id="UP000799779"/>
    </source>
</evidence>
<dbReference type="InterPro" id="IPR001283">
    <property type="entry name" value="CRISP-related"/>
</dbReference>
<protein>
    <recommendedName>
        <fullName evidence="2">SCP domain-containing protein</fullName>
    </recommendedName>
</protein>
<dbReference type="EMBL" id="ML977562">
    <property type="protein sequence ID" value="KAF2005665.1"/>
    <property type="molecule type" value="Genomic_DNA"/>
</dbReference>
<proteinExistence type="predicted"/>
<dbReference type="InterPro" id="IPR014044">
    <property type="entry name" value="CAP_dom"/>
</dbReference>
<dbReference type="SMART" id="SM00198">
    <property type="entry name" value="SCP"/>
    <property type="match status" value="1"/>
</dbReference>
<name>A0A6A5X1K9_9PLEO</name>
<feature type="chain" id="PRO_5025504286" description="SCP domain-containing protein" evidence="1">
    <location>
        <begin position="18"/>
        <end position="174"/>
    </location>
</feature>